<protein>
    <submittedName>
        <fullName evidence="1">Uncharacterized protein</fullName>
    </submittedName>
</protein>
<dbReference type="Proteomes" id="UP001141806">
    <property type="component" value="Unassembled WGS sequence"/>
</dbReference>
<dbReference type="AlphaFoldDB" id="A0A9Q0GT60"/>
<keyword evidence="2" id="KW-1185">Reference proteome</keyword>
<reference evidence="1" key="1">
    <citation type="journal article" date="2023" name="Plant J.">
        <title>The genome of the king protea, Protea cynaroides.</title>
        <authorList>
            <person name="Chang J."/>
            <person name="Duong T.A."/>
            <person name="Schoeman C."/>
            <person name="Ma X."/>
            <person name="Roodt D."/>
            <person name="Barker N."/>
            <person name="Li Z."/>
            <person name="Van de Peer Y."/>
            <person name="Mizrachi E."/>
        </authorList>
    </citation>
    <scope>NUCLEOTIDE SEQUENCE</scope>
    <source>
        <tissue evidence="1">Young leaves</tissue>
    </source>
</reference>
<evidence type="ECO:0000313" key="2">
    <source>
        <dbReference type="Proteomes" id="UP001141806"/>
    </source>
</evidence>
<evidence type="ECO:0000313" key="1">
    <source>
        <dbReference type="EMBL" id="KAJ4953129.1"/>
    </source>
</evidence>
<dbReference type="EMBL" id="JAMYWD010000012">
    <property type="protein sequence ID" value="KAJ4953129.1"/>
    <property type="molecule type" value="Genomic_DNA"/>
</dbReference>
<comment type="caution">
    <text evidence="1">The sequence shown here is derived from an EMBL/GenBank/DDBJ whole genome shotgun (WGS) entry which is preliminary data.</text>
</comment>
<proteinExistence type="predicted"/>
<accession>A0A9Q0GT60</accession>
<name>A0A9Q0GT60_9MAGN</name>
<gene>
    <name evidence="1" type="ORF">NE237_029961</name>
</gene>
<sequence>MFSYRSRPIMEVTTSIETTRRFCCYLPLLRSPASHTLVGPTPNPLKLKSPSAKNPPLALSLTSPLCSFTVSEHPILFTRTRKLRVQTIFGNLLQFKIDVETA</sequence>
<organism evidence="1 2">
    <name type="scientific">Protea cynaroides</name>
    <dbReference type="NCBI Taxonomy" id="273540"/>
    <lineage>
        <taxon>Eukaryota</taxon>
        <taxon>Viridiplantae</taxon>
        <taxon>Streptophyta</taxon>
        <taxon>Embryophyta</taxon>
        <taxon>Tracheophyta</taxon>
        <taxon>Spermatophyta</taxon>
        <taxon>Magnoliopsida</taxon>
        <taxon>Proteales</taxon>
        <taxon>Proteaceae</taxon>
        <taxon>Protea</taxon>
    </lineage>
</organism>